<dbReference type="GO" id="GO:0016491">
    <property type="term" value="F:oxidoreductase activity"/>
    <property type="evidence" value="ECO:0007669"/>
    <property type="project" value="InterPro"/>
</dbReference>
<feature type="non-terminal residue" evidence="3">
    <location>
        <position position="1"/>
    </location>
</feature>
<evidence type="ECO:0000256" key="1">
    <source>
        <dbReference type="SAM" id="MobiDB-lite"/>
    </source>
</evidence>
<dbReference type="EMBL" id="BARU01024841">
    <property type="protein sequence ID" value="GAH53950.1"/>
    <property type="molecule type" value="Genomic_DNA"/>
</dbReference>
<organism evidence="3">
    <name type="scientific">marine sediment metagenome</name>
    <dbReference type="NCBI Taxonomy" id="412755"/>
    <lineage>
        <taxon>unclassified sequences</taxon>
        <taxon>metagenomes</taxon>
        <taxon>ecological metagenomes</taxon>
    </lineage>
</organism>
<evidence type="ECO:0000313" key="3">
    <source>
        <dbReference type="EMBL" id="GAH53950.1"/>
    </source>
</evidence>
<dbReference type="InterPro" id="IPR005025">
    <property type="entry name" value="FMN_Rdtase-like_dom"/>
</dbReference>
<gene>
    <name evidence="3" type="ORF">S03H2_40103</name>
</gene>
<dbReference type="AlphaFoldDB" id="X1HA79"/>
<protein>
    <recommendedName>
        <fullName evidence="2">NADPH-dependent FMN reductase-like domain-containing protein</fullName>
    </recommendedName>
</protein>
<feature type="domain" description="NADPH-dependent FMN reductase-like" evidence="2">
    <location>
        <begin position="216"/>
        <end position="265"/>
    </location>
</feature>
<accession>X1HA79</accession>
<dbReference type="InterPro" id="IPR029039">
    <property type="entry name" value="Flavoprotein-like_sf"/>
</dbReference>
<comment type="caution">
    <text evidence="3">The sequence shown here is derived from an EMBL/GenBank/DDBJ whole genome shotgun (WGS) entry which is preliminary data.</text>
</comment>
<dbReference type="Pfam" id="PF03358">
    <property type="entry name" value="FMN_red"/>
    <property type="match status" value="1"/>
</dbReference>
<sequence length="274" mass="30391">YEQDMARQRDLERAGWQFVRIGGGDFYRDNDEALKPLWEELDRLGIKPGGIDESAAAPPAPMPQGISDDVGTNDSTRHNALSDDDDDPVESETVIRKSANSANSETGEPGSDEAESVSFPDPRTGKPWEVQAALVQVVSEHGPLPCHYAYRLYIKQAGFRKVSRRVEEVLSRCMKSAAARGEIELSDEYGNDKLRDKIARLVGAALVRLRPRGERNIKDIPPSELASLVRGIRVADCAVFATPVYFSDLSESLRAFLDRLRRITRHEAGKAQIT</sequence>
<dbReference type="SUPFAM" id="SSF52218">
    <property type="entry name" value="Flavoproteins"/>
    <property type="match status" value="1"/>
</dbReference>
<name>X1HA79_9ZZZZ</name>
<feature type="region of interest" description="Disordered" evidence="1">
    <location>
        <begin position="49"/>
        <end position="124"/>
    </location>
</feature>
<reference evidence="3" key="1">
    <citation type="journal article" date="2014" name="Front. Microbiol.">
        <title>High frequency of phylogenetically diverse reductive dehalogenase-homologous genes in deep subseafloor sedimentary metagenomes.</title>
        <authorList>
            <person name="Kawai M."/>
            <person name="Futagami T."/>
            <person name="Toyoda A."/>
            <person name="Takaki Y."/>
            <person name="Nishi S."/>
            <person name="Hori S."/>
            <person name="Arai W."/>
            <person name="Tsubouchi T."/>
            <person name="Morono Y."/>
            <person name="Uchiyama I."/>
            <person name="Ito T."/>
            <person name="Fujiyama A."/>
            <person name="Inagaki F."/>
            <person name="Takami H."/>
        </authorList>
    </citation>
    <scope>NUCLEOTIDE SEQUENCE</scope>
    <source>
        <strain evidence="3">Expedition CK06-06</strain>
    </source>
</reference>
<dbReference type="Gene3D" id="3.40.50.360">
    <property type="match status" value="1"/>
</dbReference>
<proteinExistence type="predicted"/>
<feature type="non-terminal residue" evidence="3">
    <location>
        <position position="274"/>
    </location>
</feature>
<evidence type="ECO:0000259" key="2">
    <source>
        <dbReference type="Pfam" id="PF03358"/>
    </source>
</evidence>